<dbReference type="Gene3D" id="1.20.930.10">
    <property type="entry name" value="Conserved domain common to transcription factors TFIIS, elongin A, CRSP70"/>
    <property type="match status" value="1"/>
</dbReference>
<evidence type="ECO:0000259" key="5">
    <source>
        <dbReference type="PROSITE" id="PS51319"/>
    </source>
</evidence>
<proteinExistence type="predicted"/>
<feature type="region of interest" description="Disordered" evidence="4">
    <location>
        <begin position="306"/>
        <end position="347"/>
    </location>
</feature>
<keyword evidence="2 3" id="KW-0539">Nucleus</keyword>
<dbReference type="EMBL" id="BAABME010001411">
    <property type="protein sequence ID" value="GAA0149476.1"/>
    <property type="molecule type" value="Genomic_DNA"/>
</dbReference>
<evidence type="ECO:0000256" key="4">
    <source>
        <dbReference type="SAM" id="MobiDB-lite"/>
    </source>
</evidence>
<reference evidence="6 7" key="1">
    <citation type="submission" date="2024-01" db="EMBL/GenBank/DDBJ databases">
        <title>The complete chloroplast genome sequence of Lithospermum erythrorhizon: insights into the phylogenetic relationship among Boraginaceae species and the maternal lineages of purple gromwells.</title>
        <authorList>
            <person name="Okada T."/>
            <person name="Watanabe K."/>
        </authorList>
    </citation>
    <scope>NUCLEOTIDE SEQUENCE [LARGE SCALE GENOMIC DNA]</scope>
</reference>
<dbReference type="InterPro" id="IPR035441">
    <property type="entry name" value="TFIIS/LEDGF_dom_sf"/>
</dbReference>
<evidence type="ECO:0000313" key="6">
    <source>
        <dbReference type="EMBL" id="GAA0149476.1"/>
    </source>
</evidence>
<dbReference type="PROSITE" id="PS51319">
    <property type="entry name" value="TFIIS_N"/>
    <property type="match status" value="1"/>
</dbReference>
<evidence type="ECO:0000256" key="2">
    <source>
        <dbReference type="ARBA" id="ARBA00023242"/>
    </source>
</evidence>
<comment type="subcellular location">
    <subcellularLocation>
        <location evidence="1 3">Nucleus</location>
    </subcellularLocation>
</comment>
<dbReference type="Pfam" id="PF08711">
    <property type="entry name" value="Med26"/>
    <property type="match status" value="1"/>
</dbReference>
<feature type="compositionally biased region" description="Basic and acidic residues" evidence="4">
    <location>
        <begin position="245"/>
        <end position="256"/>
    </location>
</feature>
<dbReference type="SUPFAM" id="SSF47676">
    <property type="entry name" value="Conserved domain common to transcription factors TFIIS, elongin A, CRSP70"/>
    <property type="match status" value="1"/>
</dbReference>
<feature type="domain" description="TFIIS N-terminal" evidence="5">
    <location>
        <begin position="119"/>
        <end position="193"/>
    </location>
</feature>
<organism evidence="6 7">
    <name type="scientific">Lithospermum erythrorhizon</name>
    <name type="common">Purple gromwell</name>
    <name type="synonym">Lithospermum officinale var. erythrorhizon</name>
    <dbReference type="NCBI Taxonomy" id="34254"/>
    <lineage>
        <taxon>Eukaryota</taxon>
        <taxon>Viridiplantae</taxon>
        <taxon>Streptophyta</taxon>
        <taxon>Embryophyta</taxon>
        <taxon>Tracheophyta</taxon>
        <taxon>Spermatophyta</taxon>
        <taxon>Magnoliopsida</taxon>
        <taxon>eudicotyledons</taxon>
        <taxon>Gunneridae</taxon>
        <taxon>Pentapetalae</taxon>
        <taxon>asterids</taxon>
        <taxon>lamiids</taxon>
        <taxon>Boraginales</taxon>
        <taxon>Boraginaceae</taxon>
        <taxon>Boraginoideae</taxon>
        <taxon>Lithospermeae</taxon>
        <taxon>Lithospermum</taxon>
    </lineage>
</organism>
<keyword evidence="7" id="KW-1185">Reference proteome</keyword>
<evidence type="ECO:0000313" key="7">
    <source>
        <dbReference type="Proteomes" id="UP001454036"/>
    </source>
</evidence>
<sequence>MDLDDFRMILSRTKGDVWEVLETAISVAAKDYGDELKARRDKIVELLYASSSPQLCKNCNDFDYIDDGVEKKNVNLIDDCNINNNIDSDRVVDDDMNFSKSPNSNDVDPFGGLFDDEQTEILSIKEKLEHPHQDEEYVVELLQSLDNMDITFQALQETDIGRHVNRFRKHPSNEVRKLVKQLVKKWKETVDEWVRLNEPEKASSNLIDEDSPRQLQNVSRNKQNGHLQVLDFGHSPNPHNGGSSSEKHHSIPEYKSKPVQPSKGAPSRPLQSAPKAASAPPPNRPPRDDTIDMARLNSARRRLQENYQEAQNAKKQRTIQVMDIHDMPKPKNSYFSKNKGSFQRNHR</sequence>
<dbReference type="PANTHER" id="PTHR47210:SF1">
    <property type="entry name" value="MEDIATOR OF RNA POLYMERASE II TRANSCRIPTION SUBUNIT 26C-RELATED"/>
    <property type="match status" value="1"/>
</dbReference>
<dbReference type="InterPro" id="IPR017923">
    <property type="entry name" value="TFIIS_N"/>
</dbReference>
<protein>
    <submittedName>
        <fullName evidence="6">General transcription factor</fullName>
    </submittedName>
</protein>
<dbReference type="InterPro" id="IPR003617">
    <property type="entry name" value="TFIIS/CRSP70_N_sub"/>
</dbReference>
<comment type="caution">
    <text evidence="6">The sequence shown here is derived from an EMBL/GenBank/DDBJ whole genome shotgun (WGS) entry which is preliminary data.</text>
</comment>
<dbReference type="AlphaFoldDB" id="A0AAV3PDY9"/>
<gene>
    <name evidence="6" type="ORF">LIER_08635</name>
</gene>
<dbReference type="InterPro" id="IPR044790">
    <property type="entry name" value="MD26C-like"/>
</dbReference>
<feature type="region of interest" description="Disordered" evidence="4">
    <location>
        <begin position="228"/>
        <end position="293"/>
    </location>
</feature>
<dbReference type="PANTHER" id="PTHR47210">
    <property type="entry name" value="MEDIATOR OF RNA POLYMERASE II TRANSCRIPTION SUBUNIT 26C-RELATED"/>
    <property type="match status" value="1"/>
</dbReference>
<evidence type="ECO:0000256" key="3">
    <source>
        <dbReference type="PROSITE-ProRule" id="PRU00649"/>
    </source>
</evidence>
<dbReference type="SMART" id="SM00509">
    <property type="entry name" value="TFS2N"/>
    <property type="match status" value="1"/>
</dbReference>
<dbReference type="CDD" id="cd00183">
    <property type="entry name" value="TFIIS_I"/>
    <property type="match status" value="1"/>
</dbReference>
<accession>A0AAV3PDY9</accession>
<name>A0AAV3PDY9_LITER</name>
<dbReference type="GO" id="GO:0005634">
    <property type="term" value="C:nucleus"/>
    <property type="evidence" value="ECO:0007669"/>
    <property type="project" value="UniProtKB-SubCell"/>
</dbReference>
<feature type="compositionally biased region" description="Polar residues" evidence="4">
    <location>
        <begin position="333"/>
        <end position="347"/>
    </location>
</feature>
<dbReference type="Proteomes" id="UP001454036">
    <property type="component" value="Unassembled WGS sequence"/>
</dbReference>
<evidence type="ECO:0000256" key="1">
    <source>
        <dbReference type="ARBA" id="ARBA00004123"/>
    </source>
</evidence>